<dbReference type="RefSeq" id="WP_186811465.1">
    <property type="nucleotide sequence ID" value="NZ_BJUA01000006.1"/>
</dbReference>
<dbReference type="InterPro" id="IPR036661">
    <property type="entry name" value="Luciferase-like_sf"/>
</dbReference>
<proteinExistence type="predicted"/>
<organism evidence="7 8">
    <name type="scientific">Cellulomonas persica</name>
    <dbReference type="NCBI Taxonomy" id="76861"/>
    <lineage>
        <taxon>Bacteria</taxon>
        <taxon>Bacillati</taxon>
        <taxon>Actinomycetota</taxon>
        <taxon>Actinomycetes</taxon>
        <taxon>Micrococcales</taxon>
        <taxon>Cellulomonadaceae</taxon>
        <taxon>Cellulomonas</taxon>
    </lineage>
</organism>
<dbReference type="GO" id="GO:0016705">
    <property type="term" value="F:oxidoreductase activity, acting on paired donors, with incorporation or reduction of molecular oxygen"/>
    <property type="evidence" value="ECO:0007669"/>
    <property type="project" value="InterPro"/>
</dbReference>
<keyword evidence="8" id="KW-1185">Reference proteome</keyword>
<gene>
    <name evidence="7" type="ORF">CPE01_16120</name>
</gene>
<evidence type="ECO:0000256" key="5">
    <source>
        <dbReference type="SAM" id="MobiDB-lite"/>
    </source>
</evidence>
<dbReference type="Gene3D" id="3.20.20.30">
    <property type="entry name" value="Luciferase-like domain"/>
    <property type="match status" value="1"/>
</dbReference>
<sequence length="312" mass="33583">MSRWLRLGVYHTVTGQHAGAWRVSTQATDPESLEQHVAAARTAQDAGFDFLLVTDVLGEQGDPHGPEPVRAGFQPRLEPGVLLSALAAATRDIGLVGSFSTTFEDPYPLARRLASLDHVSGGRAGWNVVTSFQALAAAASGGERLPAHADRYARAREVLAAAYELWDAWAPDAVVRDRRSGRYVEPARVRRVEHVTGAHDVRAVLPSSRSPQGELRGEARGLLGRRVGRDEQQCGVARRVHREEHERDGPPHGEQPREQSPAQVAPADRWSQASGEEDGALTGTRGRGGSSGDDGHGYSRKGRGVGWCGNVP</sequence>
<keyword evidence="2" id="KW-0288">FMN</keyword>
<keyword evidence="3" id="KW-0560">Oxidoreductase</keyword>
<evidence type="ECO:0000313" key="7">
    <source>
        <dbReference type="EMBL" id="GEK17879.1"/>
    </source>
</evidence>
<evidence type="ECO:0000256" key="4">
    <source>
        <dbReference type="ARBA" id="ARBA00023033"/>
    </source>
</evidence>
<dbReference type="SUPFAM" id="SSF51679">
    <property type="entry name" value="Bacterial luciferase-like"/>
    <property type="match status" value="1"/>
</dbReference>
<feature type="compositionally biased region" description="Basic and acidic residues" evidence="5">
    <location>
        <begin position="241"/>
        <end position="257"/>
    </location>
</feature>
<dbReference type="Pfam" id="PF00296">
    <property type="entry name" value="Bac_luciferase"/>
    <property type="match status" value="1"/>
</dbReference>
<keyword evidence="1" id="KW-0285">Flavoprotein</keyword>
<comment type="caution">
    <text evidence="7">The sequence shown here is derived from an EMBL/GenBank/DDBJ whole genome shotgun (WGS) entry which is preliminary data.</text>
</comment>
<dbReference type="InterPro" id="IPR011251">
    <property type="entry name" value="Luciferase-like_dom"/>
</dbReference>
<feature type="domain" description="Luciferase-like" evidence="6">
    <location>
        <begin position="21"/>
        <end position="168"/>
    </location>
</feature>
<evidence type="ECO:0000259" key="6">
    <source>
        <dbReference type="Pfam" id="PF00296"/>
    </source>
</evidence>
<name>A0A510UTI9_9CELL</name>
<dbReference type="AlphaFoldDB" id="A0A510UTI9"/>
<evidence type="ECO:0000256" key="1">
    <source>
        <dbReference type="ARBA" id="ARBA00022630"/>
    </source>
</evidence>
<reference evidence="7 8" key="1">
    <citation type="submission" date="2019-07" db="EMBL/GenBank/DDBJ databases">
        <title>Whole genome shotgun sequence of Cellulomonas persica NBRC 101101.</title>
        <authorList>
            <person name="Hosoyama A."/>
            <person name="Uohara A."/>
            <person name="Ohji S."/>
            <person name="Ichikawa N."/>
        </authorList>
    </citation>
    <scope>NUCLEOTIDE SEQUENCE [LARGE SCALE GENOMIC DNA]</scope>
    <source>
        <strain evidence="7 8">NBRC 101101</strain>
    </source>
</reference>
<evidence type="ECO:0000256" key="2">
    <source>
        <dbReference type="ARBA" id="ARBA00022643"/>
    </source>
</evidence>
<accession>A0A510UTI9</accession>
<dbReference type="PANTHER" id="PTHR30011:SF16">
    <property type="entry name" value="C2H2 FINGER DOMAIN TRANSCRIPTION FACTOR (EUROFUNG)-RELATED"/>
    <property type="match status" value="1"/>
</dbReference>
<feature type="region of interest" description="Disordered" evidence="5">
    <location>
        <begin position="201"/>
        <end position="312"/>
    </location>
</feature>
<dbReference type="PANTHER" id="PTHR30011">
    <property type="entry name" value="ALKANESULFONATE MONOOXYGENASE-RELATED"/>
    <property type="match status" value="1"/>
</dbReference>
<dbReference type="Proteomes" id="UP000321386">
    <property type="component" value="Unassembled WGS sequence"/>
</dbReference>
<dbReference type="GO" id="GO:0004497">
    <property type="term" value="F:monooxygenase activity"/>
    <property type="evidence" value="ECO:0007669"/>
    <property type="project" value="UniProtKB-KW"/>
</dbReference>
<keyword evidence="4" id="KW-0503">Monooxygenase</keyword>
<dbReference type="InterPro" id="IPR051260">
    <property type="entry name" value="Diverse_substr_monoxygenases"/>
</dbReference>
<dbReference type="EMBL" id="BJUA01000006">
    <property type="protein sequence ID" value="GEK17879.1"/>
    <property type="molecule type" value="Genomic_DNA"/>
</dbReference>
<protein>
    <recommendedName>
        <fullName evidence="6">Luciferase-like domain-containing protein</fullName>
    </recommendedName>
</protein>
<evidence type="ECO:0000256" key="3">
    <source>
        <dbReference type="ARBA" id="ARBA00023002"/>
    </source>
</evidence>
<evidence type="ECO:0000313" key="8">
    <source>
        <dbReference type="Proteomes" id="UP000321386"/>
    </source>
</evidence>